<proteinExistence type="predicted"/>
<organism evidence="1 2">
    <name type="scientific">Persea americana</name>
    <name type="common">Avocado</name>
    <dbReference type="NCBI Taxonomy" id="3435"/>
    <lineage>
        <taxon>Eukaryota</taxon>
        <taxon>Viridiplantae</taxon>
        <taxon>Streptophyta</taxon>
        <taxon>Embryophyta</taxon>
        <taxon>Tracheophyta</taxon>
        <taxon>Spermatophyta</taxon>
        <taxon>Magnoliopsida</taxon>
        <taxon>Magnoliidae</taxon>
        <taxon>Laurales</taxon>
        <taxon>Lauraceae</taxon>
        <taxon>Persea</taxon>
    </lineage>
</organism>
<name>A0ACC2KRU0_PERAE</name>
<accession>A0ACC2KRU0</accession>
<keyword evidence="2" id="KW-1185">Reference proteome</keyword>
<comment type="caution">
    <text evidence="1">The sequence shown here is derived from an EMBL/GenBank/DDBJ whole genome shotgun (WGS) entry which is preliminary data.</text>
</comment>
<dbReference type="EMBL" id="CM056819">
    <property type="protein sequence ID" value="KAJ8623921.1"/>
    <property type="molecule type" value="Genomic_DNA"/>
</dbReference>
<gene>
    <name evidence="1" type="ORF">MRB53_032451</name>
</gene>
<protein>
    <submittedName>
        <fullName evidence="1">Uncharacterized protein</fullName>
    </submittedName>
</protein>
<evidence type="ECO:0000313" key="2">
    <source>
        <dbReference type="Proteomes" id="UP001234297"/>
    </source>
</evidence>
<evidence type="ECO:0000313" key="1">
    <source>
        <dbReference type="EMBL" id="KAJ8623921.1"/>
    </source>
</evidence>
<dbReference type="Proteomes" id="UP001234297">
    <property type="component" value="Chromosome 11"/>
</dbReference>
<sequence>MFIRAGRIRNLFIPLDKSSSVNRGFAFVRFGSQREADKAMDLVNDDLRSLSCSLVGYLKCKEDAVKPASDWFVKDCRVMPRSITLLDDGVVWIQLSSLAEVVEIDDRTVAKEELRFGRVKIQRRGKPEEDDVLRKYTIAKSVSPASTFEEQIWDPSKVVPPVGFEEGLGPSPTYGLEDGTLWGVNPKETSRPALDKFLGISNPFLLCPVNKVRADQEQPGEQSPSWSSAIGEEDSSFLSTLRSAARVQPTNWSASPRKLFIISSGANTIEDGDFATPDPCAKGGCCSVETPSASSQGNMLVVESVGGFQARPRFKEMLPGMQEELLPEAGDLLVSPASAWVSTRRPSSFLVSTFASVPQFVQSSTSRSGDRVSISTTVDGTPVRSPPTDFVRAKLFPEEGRMAEWKLSKRISDCERVVGISFQGNRGSWSKLVDFAIARDNQNRAEFLEIKRKKKGERELQSLVSFVNYDKGRIISSSVEVLGKKMMWGIKLKFANEGNLLECQRGWGEGEIKRKKKGERELQSLVSFVNYDKGRIISSSVEVLGKKMMWGIKLKFANEGNLLECQRGWGEGEKASSEK</sequence>
<reference evidence="1 2" key="1">
    <citation type="journal article" date="2022" name="Hortic Res">
        <title>A haplotype resolved chromosomal level avocado genome allows analysis of novel avocado genes.</title>
        <authorList>
            <person name="Nath O."/>
            <person name="Fletcher S.J."/>
            <person name="Hayward A."/>
            <person name="Shaw L.M."/>
            <person name="Masouleh A.K."/>
            <person name="Furtado A."/>
            <person name="Henry R.J."/>
            <person name="Mitter N."/>
        </authorList>
    </citation>
    <scope>NUCLEOTIDE SEQUENCE [LARGE SCALE GENOMIC DNA]</scope>
    <source>
        <strain evidence="2">cv. Hass</strain>
    </source>
</reference>